<evidence type="ECO:0000256" key="1">
    <source>
        <dbReference type="ARBA" id="ARBA00004429"/>
    </source>
</evidence>
<evidence type="ECO:0000313" key="21">
    <source>
        <dbReference type="EMBL" id="AWH89113.1"/>
    </source>
</evidence>
<evidence type="ECO:0000256" key="18">
    <source>
        <dbReference type="ARBA" id="ARBA00034054"/>
    </source>
</evidence>
<dbReference type="InterPro" id="IPR050297">
    <property type="entry name" value="LipidA_mod_glycosyltrf_83"/>
</dbReference>
<keyword evidence="13 19" id="KW-0448">Lipopolysaccharide biosynthesis</keyword>
<evidence type="ECO:0000256" key="9">
    <source>
        <dbReference type="ARBA" id="ARBA00022556"/>
    </source>
</evidence>
<keyword evidence="22" id="KW-1185">Reference proteome</keyword>
<feature type="transmembrane region" description="Helical" evidence="19">
    <location>
        <begin position="289"/>
        <end position="307"/>
    </location>
</feature>
<dbReference type="EMBL" id="CP029185">
    <property type="protein sequence ID" value="AWH89113.1"/>
    <property type="molecule type" value="Genomic_DNA"/>
</dbReference>
<evidence type="ECO:0000256" key="5">
    <source>
        <dbReference type="ARBA" id="ARBA00015532"/>
    </source>
</evidence>
<name>A0A2Y9TZE1_9GAMM</name>
<feature type="transmembrane region" description="Helical" evidence="19">
    <location>
        <begin position="7"/>
        <end position="26"/>
    </location>
</feature>
<feature type="transmembrane region" description="Helical" evidence="19">
    <location>
        <begin position="407"/>
        <end position="425"/>
    </location>
</feature>
<feature type="transmembrane region" description="Helical" evidence="19">
    <location>
        <begin position="160"/>
        <end position="190"/>
    </location>
</feature>
<feature type="transmembrane region" description="Helical" evidence="19">
    <location>
        <begin position="255"/>
        <end position="277"/>
    </location>
</feature>
<accession>A0A2Y9TZE1</accession>
<feature type="transmembrane region" description="Helical" evidence="19">
    <location>
        <begin position="79"/>
        <end position="99"/>
    </location>
</feature>
<feature type="transmembrane region" description="Helical" evidence="19">
    <location>
        <begin position="379"/>
        <end position="400"/>
    </location>
</feature>
<evidence type="ECO:0000256" key="14">
    <source>
        <dbReference type="ARBA" id="ARBA00022989"/>
    </source>
</evidence>
<feature type="transmembrane region" description="Helical" evidence="19">
    <location>
        <begin position="202"/>
        <end position="226"/>
    </location>
</feature>
<keyword evidence="7 19" id="KW-0444">Lipid biosynthesis</keyword>
<dbReference type="GO" id="GO:0005886">
    <property type="term" value="C:plasma membrane"/>
    <property type="evidence" value="ECO:0007669"/>
    <property type="project" value="UniProtKB-SubCell"/>
</dbReference>
<evidence type="ECO:0000256" key="15">
    <source>
        <dbReference type="ARBA" id="ARBA00023098"/>
    </source>
</evidence>
<evidence type="ECO:0000256" key="10">
    <source>
        <dbReference type="ARBA" id="ARBA00022676"/>
    </source>
</evidence>
<dbReference type="InterPro" id="IPR022839">
    <property type="entry name" value="ArnT"/>
</dbReference>
<evidence type="ECO:0000256" key="12">
    <source>
        <dbReference type="ARBA" id="ARBA00022692"/>
    </source>
</evidence>
<evidence type="ECO:0000256" key="11">
    <source>
        <dbReference type="ARBA" id="ARBA00022679"/>
    </source>
</evidence>
<evidence type="ECO:0000256" key="3">
    <source>
        <dbReference type="ARBA" id="ARBA00010814"/>
    </source>
</evidence>
<dbReference type="AlphaFoldDB" id="A0A2Y9TZE1"/>
<dbReference type="GO" id="GO:0010041">
    <property type="term" value="P:response to iron(III) ion"/>
    <property type="evidence" value="ECO:0007669"/>
    <property type="project" value="TreeGrafter"/>
</dbReference>
<gene>
    <name evidence="19" type="primary">arnT</name>
    <name evidence="21" type="ORF">HYN51_11430</name>
</gene>
<reference evidence="21 22" key="1">
    <citation type="journal article" date="2019" name="Int. J. Syst. Evol. Microbiol.">
        <title>Limnobaculum parvum gen. nov., sp. nov., isolated from a freshwater lake.</title>
        <authorList>
            <person name="Baek C."/>
            <person name="Shin S.K."/>
            <person name="Yi H."/>
        </authorList>
    </citation>
    <scope>NUCLEOTIDE SEQUENCE [LARGE SCALE GENOMIC DNA]</scope>
    <source>
        <strain evidence="21 22">HYN0051</strain>
    </source>
</reference>
<comment type="function">
    <text evidence="17 19">Catalyzes the transfer of the L-Ara4N moiety of the glycolipid undecaprenyl phosphate-alpha-L-Ara4N to lipid A. The modified arabinose is attached to lipid A and is required for resistance to polymyxin and cationic antimicrobial peptides.</text>
</comment>
<evidence type="ECO:0000256" key="17">
    <source>
        <dbReference type="ARBA" id="ARBA00025446"/>
    </source>
</evidence>
<evidence type="ECO:0000256" key="19">
    <source>
        <dbReference type="HAMAP-Rule" id="MF_01165"/>
    </source>
</evidence>
<keyword evidence="16 19" id="KW-0472">Membrane</keyword>
<feature type="transmembrane region" description="Helical" evidence="19">
    <location>
        <begin position="313"/>
        <end position="334"/>
    </location>
</feature>
<dbReference type="GO" id="GO:0009245">
    <property type="term" value="P:lipid A biosynthetic process"/>
    <property type="evidence" value="ECO:0007669"/>
    <property type="project" value="UniProtKB-UniRule"/>
</dbReference>
<dbReference type="GO" id="GO:0103015">
    <property type="term" value="F:4-amino-4-deoxy-L-arabinose transferase activity"/>
    <property type="evidence" value="ECO:0007669"/>
    <property type="project" value="UniProtKB-EC"/>
</dbReference>
<keyword evidence="12 19" id="KW-0812">Transmembrane</keyword>
<evidence type="ECO:0000256" key="13">
    <source>
        <dbReference type="ARBA" id="ARBA00022985"/>
    </source>
</evidence>
<dbReference type="RefSeq" id="WP_108901168.1">
    <property type="nucleotide sequence ID" value="NZ_CP029185.2"/>
</dbReference>
<comment type="pathway">
    <text evidence="2 19">Lipopolysaccharide metabolism; 4-amino-4-deoxy-beta-L-arabinose-lipid A biosynthesis.</text>
</comment>
<protein>
    <recommendedName>
        <fullName evidence="5 19">Undecaprenyl phosphate-alpha-4-amino-4-deoxy-L-arabinose arabinosyl transferase</fullName>
        <ecNumber evidence="4 19">2.4.2.43</ecNumber>
    </recommendedName>
    <alternativeName>
        <fullName evidence="19">4-amino-4-deoxy-L-arabinose lipid A transferase</fullName>
    </alternativeName>
    <alternativeName>
        <fullName evidence="19">Lipid IV(A) 4-amino-4-deoxy-L-arabinosyltransferase</fullName>
    </alternativeName>
    <alternativeName>
        <fullName evidence="19">Undecaprenyl phosphate-alpha-L-Ara4N transferase</fullName>
    </alternativeName>
</protein>
<proteinExistence type="inferred from homology"/>
<evidence type="ECO:0000256" key="2">
    <source>
        <dbReference type="ARBA" id="ARBA00005200"/>
    </source>
</evidence>
<keyword evidence="6 19" id="KW-1003">Cell membrane</keyword>
<comment type="catalytic activity">
    <reaction evidence="18 19">
        <text>4-amino-4-deoxy-alpha-L-arabinopyranosyl di-trans,octa-cis-undecaprenyl phosphate + lipid IVA = lipid IIA + di-trans,octa-cis-undecaprenyl phosphate.</text>
        <dbReference type="EC" id="2.4.2.43"/>
    </reaction>
</comment>
<dbReference type="OrthoDB" id="9775035at2"/>
<comment type="similarity">
    <text evidence="3 19">Belongs to the glycosyltransferase 83 family.</text>
</comment>
<dbReference type="UniPathway" id="UPA00037"/>
<keyword evidence="8" id="KW-0997">Cell inner membrane</keyword>
<sequence>MRIYNGLVALFLGLVYLIPSSLHLLWQPDETRYAEISREMLDKGDWIVPQFMGVRYFEKPIAGYWVNNLSQWIFGHNNFSVRFGSSLSIALSGLLVFWLASRILNDRKGAYLATLIYFSSMLVLCIGGYAVLDPMLTLWMTAAMASFYLTMKATSRRETLIAYLLLGLASGMGFLTKGFLSLAIPVISVLPYVIQQKKLKELLIFGPIAIVTAAIISLPWVLAIHWREPDYWRYFFWVEHIQRFAEKDAQHKAPFWYYLPVLLAGTLPWLALLPGALAKGWRHRKDQPALFYLLGWVVMPFLFFSIAKGKLPTYILPCFAPLAILMASWVSGYIQAGYSRALKINGLINLAFGAVGIIALLLVGSGVLHGVQLFQPQEWLKVVIGTASFGFWLLVGIITFISPLKRWRWAAAAPIALMLLYGYAIPQQVIDSKQPQDFVSKNRDILQNSRFVLVETTGIASGIAWELERDDIVMYESKGEISYGLSYPDAAERYVSAAQFPDWLKQKRPQGDVCLVVRLAKGEAVDPTLPKADAVFYYQRMALLFYKKVG</sequence>
<evidence type="ECO:0000256" key="16">
    <source>
        <dbReference type="ARBA" id="ARBA00023136"/>
    </source>
</evidence>
<evidence type="ECO:0000256" key="4">
    <source>
        <dbReference type="ARBA" id="ARBA00012056"/>
    </source>
</evidence>
<keyword evidence="9 19" id="KW-0441">Lipid A biosynthesis</keyword>
<dbReference type="GO" id="GO:0006493">
    <property type="term" value="P:protein O-linked glycosylation"/>
    <property type="evidence" value="ECO:0007669"/>
    <property type="project" value="InterPro"/>
</dbReference>
<dbReference type="GO" id="GO:0009103">
    <property type="term" value="P:lipopolysaccharide biosynthetic process"/>
    <property type="evidence" value="ECO:0007669"/>
    <property type="project" value="UniProtKB-KW"/>
</dbReference>
<evidence type="ECO:0000313" key="22">
    <source>
        <dbReference type="Proteomes" id="UP000244908"/>
    </source>
</evidence>
<keyword evidence="14 19" id="KW-1133">Transmembrane helix</keyword>
<dbReference type="Proteomes" id="UP000244908">
    <property type="component" value="Chromosome"/>
</dbReference>
<organism evidence="21 22">
    <name type="scientific">Limnobaculum parvum</name>
    <dbReference type="NCBI Taxonomy" id="2172103"/>
    <lineage>
        <taxon>Bacteria</taxon>
        <taxon>Pseudomonadati</taxon>
        <taxon>Pseudomonadota</taxon>
        <taxon>Gammaproteobacteria</taxon>
        <taxon>Enterobacterales</taxon>
        <taxon>Budviciaceae</taxon>
        <taxon>Limnobaculum</taxon>
    </lineage>
</organism>
<evidence type="ECO:0000259" key="20">
    <source>
        <dbReference type="Pfam" id="PF02366"/>
    </source>
</evidence>
<dbReference type="InterPro" id="IPR003342">
    <property type="entry name" value="ArnT-like_N"/>
</dbReference>
<feature type="domain" description="ArnT-like N-terminal" evidence="20">
    <location>
        <begin position="10"/>
        <end position="235"/>
    </location>
</feature>
<keyword evidence="10 19" id="KW-0328">Glycosyltransferase</keyword>
<comment type="subcellular location">
    <subcellularLocation>
        <location evidence="1">Cell inner membrane</location>
        <topology evidence="1">Multi-pass membrane protein</topology>
    </subcellularLocation>
    <subcellularLocation>
        <location evidence="19">Cell membrane</location>
        <topology evidence="19">Multi-pass membrane protein</topology>
    </subcellularLocation>
</comment>
<dbReference type="PANTHER" id="PTHR33908">
    <property type="entry name" value="MANNOSYLTRANSFERASE YKCB-RELATED"/>
    <property type="match status" value="1"/>
</dbReference>
<evidence type="ECO:0000256" key="8">
    <source>
        <dbReference type="ARBA" id="ARBA00022519"/>
    </source>
</evidence>
<dbReference type="HAMAP" id="MF_01165">
    <property type="entry name" value="ArnT_transfer"/>
    <property type="match status" value="1"/>
</dbReference>
<dbReference type="KEGG" id="lpv:HYN51_11430"/>
<dbReference type="EC" id="2.4.2.43" evidence="4 19"/>
<dbReference type="Pfam" id="PF02366">
    <property type="entry name" value="PMT"/>
    <property type="match status" value="1"/>
</dbReference>
<dbReference type="PANTHER" id="PTHR33908:SF3">
    <property type="entry name" value="UNDECAPRENYL PHOSPHATE-ALPHA-4-AMINO-4-DEOXY-L-ARABINOSE ARABINOSYL TRANSFERASE"/>
    <property type="match status" value="1"/>
</dbReference>
<dbReference type="GO" id="GO:0000030">
    <property type="term" value="F:mannosyltransferase activity"/>
    <property type="evidence" value="ECO:0007669"/>
    <property type="project" value="InterPro"/>
</dbReference>
<feature type="transmembrane region" description="Helical" evidence="19">
    <location>
        <begin position="346"/>
        <end position="367"/>
    </location>
</feature>
<evidence type="ECO:0000256" key="6">
    <source>
        <dbReference type="ARBA" id="ARBA00022475"/>
    </source>
</evidence>
<keyword evidence="15 19" id="KW-0443">Lipid metabolism</keyword>
<evidence type="ECO:0000256" key="7">
    <source>
        <dbReference type="ARBA" id="ARBA00022516"/>
    </source>
</evidence>
<feature type="transmembrane region" description="Helical" evidence="19">
    <location>
        <begin position="111"/>
        <end position="132"/>
    </location>
</feature>
<dbReference type="NCBIfam" id="NF009784">
    <property type="entry name" value="PRK13279.1"/>
    <property type="match status" value="1"/>
</dbReference>
<keyword evidence="11 19" id="KW-0808">Transferase</keyword>